<proteinExistence type="predicted"/>
<dbReference type="AlphaFoldDB" id="A0A3B0WJL7"/>
<accession>A0A3B0WJL7</accession>
<reference evidence="1" key="1">
    <citation type="submission" date="2018-06" db="EMBL/GenBank/DDBJ databases">
        <authorList>
            <person name="Zhirakovskaya E."/>
        </authorList>
    </citation>
    <scope>NUCLEOTIDE SEQUENCE</scope>
</reference>
<organism evidence="1">
    <name type="scientific">hydrothermal vent metagenome</name>
    <dbReference type="NCBI Taxonomy" id="652676"/>
    <lineage>
        <taxon>unclassified sequences</taxon>
        <taxon>metagenomes</taxon>
        <taxon>ecological metagenomes</taxon>
    </lineage>
</organism>
<feature type="non-terminal residue" evidence="1">
    <location>
        <position position="1"/>
    </location>
</feature>
<protein>
    <submittedName>
        <fullName evidence="1">Uncharacterized protein</fullName>
    </submittedName>
</protein>
<gene>
    <name evidence="1" type="ORF">MNBD_GAMMA07-1054</name>
</gene>
<sequence>KPNTLIANRKRIALFKNKKLTTKDKILVLRKYSFRQRPLIFILLVLHHLLKKTLAI</sequence>
<dbReference type="EMBL" id="UOFF01000169">
    <property type="protein sequence ID" value="VAW56055.1"/>
    <property type="molecule type" value="Genomic_DNA"/>
</dbReference>
<evidence type="ECO:0000313" key="1">
    <source>
        <dbReference type="EMBL" id="VAW56055.1"/>
    </source>
</evidence>
<name>A0A3B0WJL7_9ZZZZ</name>